<keyword evidence="1" id="KW-0479">Metal-binding</keyword>
<proteinExistence type="predicted"/>
<organism evidence="4 5">
    <name type="scientific">Flagellimonas pelagia</name>
    <dbReference type="NCBI Taxonomy" id="2306998"/>
    <lineage>
        <taxon>Bacteria</taxon>
        <taxon>Pseudomonadati</taxon>
        <taxon>Bacteroidota</taxon>
        <taxon>Flavobacteriia</taxon>
        <taxon>Flavobacteriales</taxon>
        <taxon>Flavobacteriaceae</taxon>
        <taxon>Flagellimonas</taxon>
    </lineage>
</organism>
<name>A0A3A1NJT4_9FLAO</name>
<dbReference type="GO" id="GO:0046872">
    <property type="term" value="F:metal ion binding"/>
    <property type="evidence" value="ECO:0007669"/>
    <property type="project" value="UniProtKB-KW"/>
</dbReference>
<dbReference type="Proteomes" id="UP000266691">
    <property type="component" value="Unassembled WGS sequence"/>
</dbReference>
<feature type="compositionally biased region" description="Polar residues" evidence="3">
    <location>
        <begin position="522"/>
        <end position="532"/>
    </location>
</feature>
<dbReference type="AlphaFoldDB" id="A0A3A1NJT4"/>
<feature type="region of interest" description="Disordered" evidence="3">
    <location>
        <begin position="67"/>
        <end position="104"/>
    </location>
</feature>
<keyword evidence="2" id="KW-0325">Glycoprotein</keyword>
<evidence type="ECO:0000313" key="5">
    <source>
        <dbReference type="Proteomes" id="UP000266691"/>
    </source>
</evidence>
<protein>
    <recommendedName>
        <fullName evidence="6">Pectate lyase</fullName>
    </recommendedName>
</protein>
<gene>
    <name evidence="4" type="ORF">D2V05_05660</name>
</gene>
<feature type="region of interest" description="Disordered" evidence="3">
    <location>
        <begin position="511"/>
        <end position="532"/>
    </location>
</feature>
<dbReference type="EMBL" id="QXFI01000013">
    <property type="protein sequence ID" value="RIV46052.1"/>
    <property type="molecule type" value="Genomic_DNA"/>
</dbReference>
<accession>A0A3A1NJT4</accession>
<dbReference type="SUPFAM" id="SSF51126">
    <property type="entry name" value="Pectin lyase-like"/>
    <property type="match status" value="1"/>
</dbReference>
<dbReference type="Gene3D" id="2.160.20.10">
    <property type="entry name" value="Single-stranded right-handed beta-helix, Pectin lyase-like"/>
    <property type="match status" value="1"/>
</dbReference>
<dbReference type="InterPro" id="IPR052063">
    <property type="entry name" value="Polysaccharide_Lyase_1"/>
</dbReference>
<evidence type="ECO:0000256" key="1">
    <source>
        <dbReference type="ARBA" id="ARBA00022723"/>
    </source>
</evidence>
<evidence type="ECO:0000313" key="4">
    <source>
        <dbReference type="EMBL" id="RIV46052.1"/>
    </source>
</evidence>
<evidence type="ECO:0000256" key="2">
    <source>
        <dbReference type="ARBA" id="ARBA00023180"/>
    </source>
</evidence>
<evidence type="ECO:0008006" key="6">
    <source>
        <dbReference type="Google" id="ProtNLM"/>
    </source>
</evidence>
<reference evidence="4 5" key="1">
    <citation type="submission" date="2018-08" db="EMBL/GenBank/DDBJ databases">
        <title>Proposal of Muricauda 72 sp.nov. and Muricauda NH166 sp.nov., isolated from seawater.</title>
        <authorList>
            <person name="Cheng H."/>
            <person name="Wu Y.-H."/>
            <person name="Guo L.-L."/>
            <person name="Xu X.-W."/>
        </authorList>
    </citation>
    <scope>NUCLEOTIDE SEQUENCE [LARGE SCALE GENOMIC DNA]</scope>
    <source>
        <strain evidence="4 5">72</strain>
    </source>
</reference>
<feature type="compositionally biased region" description="Acidic residues" evidence="3">
    <location>
        <begin position="67"/>
        <end position="96"/>
    </location>
</feature>
<dbReference type="InterPro" id="IPR012334">
    <property type="entry name" value="Pectin_lyas_fold"/>
</dbReference>
<dbReference type="PANTHER" id="PTHR42970:SF1">
    <property type="entry name" value="PECTATE LYASE C-RELATED"/>
    <property type="match status" value="1"/>
</dbReference>
<comment type="caution">
    <text evidence="4">The sequence shown here is derived from an EMBL/GenBank/DDBJ whole genome shotgun (WGS) entry which is preliminary data.</text>
</comment>
<dbReference type="PANTHER" id="PTHR42970">
    <property type="entry name" value="PECTATE LYASE C-RELATED"/>
    <property type="match status" value="1"/>
</dbReference>
<dbReference type="InterPro" id="IPR011050">
    <property type="entry name" value="Pectin_lyase_fold/virulence"/>
</dbReference>
<sequence>MYFIEKKLLFTDNKHLLNNFNIQITYPMKNVMPLIQLVLFSLLLTLPSSCSKDNELFADVINEDITDNVDDSTDDTTDGTDDSTDGTDTPSNDDDQGTTNPGFDDNALKAFPGAYGGGSNASGGRGGVLVMVNTLNASTPLSYDSGSNTYSGGLRAALSQNIGPRYIVFTVSGNISIAGSDLMISRDDITIFGQSAPRGGITIHGDNIQFSGVNNIIVRYIRSRNGSTKSYDSSGEISDDQSTYGFKVNGGNNIILDHVTASWGGDKAILLGTNQDVSQMGHTVQRSVISNSHTYMQMSMQNPANFHQRDQISCILNVFMRGKNRTPNIGGTGGYVEVKNNVIQTAGTKFGVIQWSDNAYINWTDNYYKIPTASRETNEFQRSDGKYNSKGSPYTELRLYTQGNVYENTNGFVLNGSESGKDSNSSIWTYRLGGIANDTPIDTDLLVAAPHDGIPNSYTGLSAYDAYESLINQGNVGACHYMDDEGHIKYYMDPLDADGINDIKNNTMKRTGNKNDWELPSIPSSKRASSYDTDMDGMADAWEIREFGDLSQGYNDDFDGDGYTNIEEFYNQ</sequence>
<evidence type="ECO:0000256" key="3">
    <source>
        <dbReference type="SAM" id="MobiDB-lite"/>
    </source>
</evidence>